<name>A0AAW3ZNN2_9GAMM</name>
<dbReference type="Gene3D" id="3.30.9.10">
    <property type="entry name" value="D-Amino Acid Oxidase, subunit A, domain 2"/>
    <property type="match status" value="1"/>
</dbReference>
<dbReference type="GO" id="GO:0016491">
    <property type="term" value="F:oxidoreductase activity"/>
    <property type="evidence" value="ECO:0007669"/>
    <property type="project" value="UniProtKB-KW"/>
</dbReference>
<proteinExistence type="predicted"/>
<dbReference type="InterPro" id="IPR006076">
    <property type="entry name" value="FAD-dep_OxRdtase"/>
</dbReference>
<sequence length="427" mass="47722">MSDRKGPTPTWYQASAPQRTAAPPLYGRRQVDVCILGGGFTGLSCALSLAEAGLRVAVIEAEQIGAGASGRNGGQLIFGYSCEQHKLVDLLGKADARRVFQWSLEGVQLVHQRCADYAIDCHWRPGHAHVPIRPRQVDELKRWQDSLHHDYDYPLEWWSAERLQSVLASRRYRGALFDPRSGHLHPLRLLQGMTEAAIKLGVEVYECSRVTRVERAPRLRFHTIAGEIEAEFGVLAGNALVRGIAAELDARIMPVASYIAVSEPLGEGPARRLIGNDMAVADINWAVDYFRLTHDHRLFFGGRASYSTLPPPSLRGTMQARVRKVFPQLQDLRFDHVWGGLIDISLNRAPHWGRLQPNLYFAQGFSGHGLNTANLAGKVIAEAIRGQADRLDVFERIRHLPFPGGRLLRTPLLVAAMSWYKLRDALW</sequence>
<evidence type="ECO:0000256" key="1">
    <source>
        <dbReference type="ARBA" id="ARBA00023002"/>
    </source>
</evidence>
<protein>
    <submittedName>
        <fullName evidence="3">FAD-binding oxidoreductase</fullName>
    </submittedName>
</protein>
<dbReference type="Proteomes" id="UP000613768">
    <property type="component" value="Unassembled WGS sequence"/>
</dbReference>
<comment type="caution">
    <text evidence="3">The sequence shown here is derived from an EMBL/GenBank/DDBJ whole genome shotgun (WGS) entry which is preliminary data.</text>
</comment>
<dbReference type="PRINTS" id="PR00420">
    <property type="entry name" value="RNGMNOXGNASE"/>
</dbReference>
<dbReference type="RefSeq" id="WP_192031198.1">
    <property type="nucleotide sequence ID" value="NZ_JACYTR010000064.1"/>
</dbReference>
<feature type="domain" description="FAD dependent oxidoreductase" evidence="2">
    <location>
        <begin position="32"/>
        <end position="382"/>
    </location>
</feature>
<dbReference type="Gene3D" id="3.50.50.60">
    <property type="entry name" value="FAD/NAD(P)-binding domain"/>
    <property type="match status" value="1"/>
</dbReference>
<evidence type="ECO:0000259" key="2">
    <source>
        <dbReference type="Pfam" id="PF01266"/>
    </source>
</evidence>
<organism evidence="3 4">
    <name type="scientific">Pseudomarimonas arenosa</name>
    <dbReference type="NCBI Taxonomy" id="2774145"/>
    <lineage>
        <taxon>Bacteria</taxon>
        <taxon>Pseudomonadati</taxon>
        <taxon>Pseudomonadota</taxon>
        <taxon>Gammaproteobacteria</taxon>
        <taxon>Lysobacterales</taxon>
        <taxon>Lysobacteraceae</taxon>
        <taxon>Pseudomarimonas</taxon>
    </lineage>
</organism>
<dbReference type="InterPro" id="IPR036188">
    <property type="entry name" value="FAD/NAD-bd_sf"/>
</dbReference>
<keyword evidence="4" id="KW-1185">Reference proteome</keyword>
<dbReference type="PANTHER" id="PTHR13847:SF281">
    <property type="entry name" value="FAD DEPENDENT OXIDOREDUCTASE DOMAIN-CONTAINING PROTEIN"/>
    <property type="match status" value="1"/>
</dbReference>
<dbReference type="SUPFAM" id="SSF51905">
    <property type="entry name" value="FAD/NAD(P)-binding domain"/>
    <property type="match status" value="1"/>
</dbReference>
<evidence type="ECO:0000313" key="4">
    <source>
        <dbReference type="Proteomes" id="UP000613768"/>
    </source>
</evidence>
<accession>A0AAW3ZNN2</accession>
<gene>
    <name evidence="3" type="ORF">IFO71_18685</name>
</gene>
<keyword evidence="1" id="KW-0560">Oxidoreductase</keyword>
<dbReference type="AlphaFoldDB" id="A0AAW3ZNN2"/>
<dbReference type="GO" id="GO:0005737">
    <property type="term" value="C:cytoplasm"/>
    <property type="evidence" value="ECO:0007669"/>
    <property type="project" value="TreeGrafter"/>
</dbReference>
<dbReference type="PANTHER" id="PTHR13847">
    <property type="entry name" value="SARCOSINE DEHYDROGENASE-RELATED"/>
    <property type="match status" value="1"/>
</dbReference>
<reference evidence="3 4" key="1">
    <citation type="submission" date="2020-09" db="EMBL/GenBank/DDBJ databases">
        <title>Pseudoxanthomonas sp. CAU 1598 isolated from sand of Yaerae Beach.</title>
        <authorList>
            <person name="Kim W."/>
        </authorList>
    </citation>
    <scope>NUCLEOTIDE SEQUENCE [LARGE SCALE GENOMIC DNA]</scope>
    <source>
        <strain evidence="3 4">CAU 1598</strain>
    </source>
</reference>
<dbReference type="Pfam" id="PF01266">
    <property type="entry name" value="DAO"/>
    <property type="match status" value="1"/>
</dbReference>
<dbReference type="EMBL" id="JACYTR010000064">
    <property type="protein sequence ID" value="MBD8527778.1"/>
    <property type="molecule type" value="Genomic_DNA"/>
</dbReference>
<evidence type="ECO:0000313" key="3">
    <source>
        <dbReference type="EMBL" id="MBD8527778.1"/>
    </source>
</evidence>